<dbReference type="SUPFAM" id="SSF53474">
    <property type="entry name" value="alpha/beta-Hydrolases"/>
    <property type="match status" value="1"/>
</dbReference>
<dbReference type="PANTHER" id="PTHR43329">
    <property type="entry name" value="EPOXIDE HYDROLASE"/>
    <property type="match status" value="1"/>
</dbReference>
<dbReference type="GO" id="GO:0016787">
    <property type="term" value="F:hydrolase activity"/>
    <property type="evidence" value="ECO:0007669"/>
    <property type="project" value="UniProtKB-KW"/>
</dbReference>
<dbReference type="InterPro" id="IPR029058">
    <property type="entry name" value="AB_hydrolase_fold"/>
</dbReference>
<protein>
    <submittedName>
        <fullName evidence="3">Epoxide hydrolase</fullName>
    </submittedName>
</protein>
<name>A0A919T444_9ACTN</name>
<reference evidence="3 4" key="1">
    <citation type="submission" date="2021-03" db="EMBL/GenBank/DDBJ databases">
        <title>Whole genome shotgun sequence of Actinoplanes toevensis NBRC 105298.</title>
        <authorList>
            <person name="Komaki H."/>
            <person name="Tamura T."/>
        </authorList>
    </citation>
    <scope>NUCLEOTIDE SEQUENCE [LARGE SCALE GENOMIC DNA]</scope>
    <source>
        <strain evidence="3 4">NBRC 105298</strain>
    </source>
</reference>
<dbReference type="Gene3D" id="3.40.50.1820">
    <property type="entry name" value="alpha/beta hydrolase"/>
    <property type="match status" value="1"/>
</dbReference>
<keyword evidence="1 3" id="KW-0378">Hydrolase</keyword>
<gene>
    <name evidence="3" type="ORF">Ato02nite_007970</name>
</gene>
<feature type="domain" description="AB hydrolase-1" evidence="2">
    <location>
        <begin position="22"/>
        <end position="255"/>
    </location>
</feature>
<keyword evidence="4" id="KW-1185">Reference proteome</keyword>
<evidence type="ECO:0000259" key="2">
    <source>
        <dbReference type="Pfam" id="PF00561"/>
    </source>
</evidence>
<evidence type="ECO:0000256" key="1">
    <source>
        <dbReference type="ARBA" id="ARBA00022801"/>
    </source>
</evidence>
<comment type="caution">
    <text evidence="3">The sequence shown here is derived from an EMBL/GenBank/DDBJ whole genome shotgun (WGS) entry which is preliminary data.</text>
</comment>
<dbReference type="AlphaFoldDB" id="A0A919T444"/>
<dbReference type="Pfam" id="PF00561">
    <property type="entry name" value="Abhydrolase_1"/>
    <property type="match status" value="1"/>
</dbReference>
<proteinExistence type="predicted"/>
<evidence type="ECO:0000313" key="4">
    <source>
        <dbReference type="Proteomes" id="UP000677082"/>
    </source>
</evidence>
<dbReference type="RefSeq" id="WP_213004973.1">
    <property type="nucleotide sequence ID" value="NZ_BOQN01000010.1"/>
</dbReference>
<dbReference type="Proteomes" id="UP000677082">
    <property type="component" value="Unassembled WGS sequence"/>
</dbReference>
<dbReference type="InterPro" id="IPR000073">
    <property type="entry name" value="AB_hydrolase_1"/>
</dbReference>
<evidence type="ECO:0000313" key="3">
    <source>
        <dbReference type="EMBL" id="GIM89004.1"/>
    </source>
</evidence>
<sequence>MEIKARGMTFDVYEGGPADGEPVLLLHGFPQDHREFDLILPRLHEAGLRTYAVDQRGYSPGARPENVSAYRITEPAKDAIAILDALGVEKAHVIGHDWGAQVGWILAAQYPERVSTLTAVSVPHPRALRLAMRVRPTQRARFSYFAVFRSAIAERFLLGANAAVLKAMLNPIGDRASLYVDAMREPGALTGGLNWYRAFSGSDLGGVSVITVPTTYVWSDRDGVVARTAALRTRDWVEADYQLVVLRGVSHWVPEQAAGPLATYALARITGGGPTPSGPAS</sequence>
<dbReference type="PRINTS" id="PR00412">
    <property type="entry name" value="EPOXHYDRLASE"/>
</dbReference>
<organism evidence="3 4">
    <name type="scientific">Paractinoplanes toevensis</name>
    <dbReference type="NCBI Taxonomy" id="571911"/>
    <lineage>
        <taxon>Bacteria</taxon>
        <taxon>Bacillati</taxon>
        <taxon>Actinomycetota</taxon>
        <taxon>Actinomycetes</taxon>
        <taxon>Micromonosporales</taxon>
        <taxon>Micromonosporaceae</taxon>
        <taxon>Paractinoplanes</taxon>
    </lineage>
</organism>
<dbReference type="InterPro" id="IPR000639">
    <property type="entry name" value="Epox_hydrolase-like"/>
</dbReference>
<accession>A0A919T444</accession>
<dbReference type="EMBL" id="BOQN01000010">
    <property type="protein sequence ID" value="GIM89004.1"/>
    <property type="molecule type" value="Genomic_DNA"/>
</dbReference>